<reference evidence="1 2" key="1">
    <citation type="journal article" date="2022" name="New Phytol.">
        <title>Ecological generalism drives hyperdiversity of secondary metabolite gene clusters in xylarialean endophytes.</title>
        <authorList>
            <person name="Franco M.E.E."/>
            <person name="Wisecaver J.H."/>
            <person name="Arnold A.E."/>
            <person name="Ju Y.M."/>
            <person name="Slot J.C."/>
            <person name="Ahrendt S."/>
            <person name="Moore L.P."/>
            <person name="Eastman K.E."/>
            <person name="Scott K."/>
            <person name="Konkel Z."/>
            <person name="Mondo S.J."/>
            <person name="Kuo A."/>
            <person name="Hayes R.D."/>
            <person name="Haridas S."/>
            <person name="Andreopoulos B."/>
            <person name="Riley R."/>
            <person name="LaButti K."/>
            <person name="Pangilinan J."/>
            <person name="Lipzen A."/>
            <person name="Amirebrahimi M."/>
            <person name="Yan J."/>
            <person name="Adam C."/>
            <person name="Keymanesh K."/>
            <person name="Ng V."/>
            <person name="Louie K."/>
            <person name="Northen T."/>
            <person name="Drula E."/>
            <person name="Henrissat B."/>
            <person name="Hsieh H.M."/>
            <person name="Youens-Clark K."/>
            <person name="Lutzoni F."/>
            <person name="Miadlikowska J."/>
            <person name="Eastwood D.C."/>
            <person name="Hamelin R.C."/>
            <person name="Grigoriev I.V."/>
            <person name="U'Ren J.M."/>
        </authorList>
    </citation>
    <scope>NUCLEOTIDE SEQUENCE [LARGE SCALE GENOMIC DNA]</scope>
    <source>
        <strain evidence="1 2">CBS 119005</strain>
    </source>
</reference>
<proteinExistence type="predicted"/>
<dbReference type="Proteomes" id="UP001497700">
    <property type="component" value="Unassembled WGS sequence"/>
</dbReference>
<keyword evidence="2" id="KW-1185">Reference proteome</keyword>
<organism evidence="1 2">
    <name type="scientific">Hypoxylon rubiginosum</name>
    <dbReference type="NCBI Taxonomy" id="110542"/>
    <lineage>
        <taxon>Eukaryota</taxon>
        <taxon>Fungi</taxon>
        <taxon>Dikarya</taxon>
        <taxon>Ascomycota</taxon>
        <taxon>Pezizomycotina</taxon>
        <taxon>Sordariomycetes</taxon>
        <taxon>Xylariomycetidae</taxon>
        <taxon>Xylariales</taxon>
        <taxon>Hypoxylaceae</taxon>
        <taxon>Hypoxylon</taxon>
    </lineage>
</organism>
<sequence length="612" mass="66884">MVGFVVAFSALFASQVAFATPVRSRTPYRVKDTHHVPRGWRRVRRAPADHLIDLQIGVKQSNFAELERHLYEVSDPDHHRYGQHLSADEVKELVKPTDETLDLVHEWLDVNGITPSGYSSAKDWIMVSLPVGDIERLLDTEYHVYEHKDGGLVARAPKWSLPLHLHDRIDTIQPTNSFFRARAEKFDHIDAPVYLDPQYTPPSNESLNAVCNVSSVTPECFQTLYSTKGYKTHACGKNKVGFNNFLGEHPIRTDAELFLAKYRPEAVSSARDFPQISIADGPGDYALTPEEIDSSTSKEANLDVQAIAGISWKTPIISYSTGGGPPFIPSTSTPDNTNEPYLVWVNYLLDQKSFPQVITTSYADDEQTVPESYARRVCQQFAQVGARGTSLLFSSGDSGVGPYGECISNDGKNTTQFLPEFPPSCPFVTAVGATKNFEPEVVAYRPAFVGPDGVSHGNYTSGGGFSNYFTTPAYQVEQASKYVKNLKGLYDGLYNKKGRGYPDISAQGLYFAYFWNGTEGVISGTSASCPLTGGIISLVNDALISTGKPPLGFLNPWLYSKGYKGLTDIVSGSAVGCGVDGFPAVEGWDPVTGLGTPIFPELVALAGGKLFY</sequence>
<protein>
    <submittedName>
        <fullName evidence="1">Tripeptidyl-peptidase 1</fullName>
    </submittedName>
</protein>
<evidence type="ECO:0000313" key="2">
    <source>
        <dbReference type="Proteomes" id="UP001497700"/>
    </source>
</evidence>
<dbReference type="EMBL" id="MU393438">
    <property type="protein sequence ID" value="KAI4868494.1"/>
    <property type="molecule type" value="Genomic_DNA"/>
</dbReference>
<comment type="caution">
    <text evidence="1">The sequence shown here is derived from an EMBL/GenBank/DDBJ whole genome shotgun (WGS) entry which is preliminary data.</text>
</comment>
<name>A0ACB9Z9L9_9PEZI</name>
<accession>A0ACB9Z9L9</accession>
<gene>
    <name evidence="1" type="ORF">F4820DRAFT_410396</name>
</gene>
<evidence type="ECO:0000313" key="1">
    <source>
        <dbReference type="EMBL" id="KAI4868494.1"/>
    </source>
</evidence>